<proteinExistence type="predicted"/>
<evidence type="ECO:0000256" key="4">
    <source>
        <dbReference type="ARBA" id="ARBA00023136"/>
    </source>
</evidence>
<name>A0A1Y1S157_9SPIO</name>
<evidence type="ECO:0000256" key="5">
    <source>
        <dbReference type="SAM" id="Phobius"/>
    </source>
</evidence>
<evidence type="ECO:0000313" key="8">
    <source>
        <dbReference type="Proteomes" id="UP000192343"/>
    </source>
</evidence>
<dbReference type="OrthoDB" id="354433at2"/>
<comment type="caution">
    <text evidence="7">The sequence shown here is derived from an EMBL/GenBank/DDBJ whole genome shotgun (WGS) entry which is preliminary data.</text>
</comment>
<organism evidence="7 8">
    <name type="scientific">Marispirochaeta aestuarii</name>
    <dbReference type="NCBI Taxonomy" id="1963862"/>
    <lineage>
        <taxon>Bacteria</taxon>
        <taxon>Pseudomonadati</taxon>
        <taxon>Spirochaetota</taxon>
        <taxon>Spirochaetia</taxon>
        <taxon>Spirochaetales</taxon>
        <taxon>Spirochaetaceae</taxon>
        <taxon>Marispirochaeta</taxon>
    </lineage>
</organism>
<dbReference type="Pfam" id="PF04357">
    <property type="entry name" value="TamB"/>
    <property type="match status" value="1"/>
</dbReference>
<gene>
    <name evidence="7" type="ORF">B4O97_03300</name>
</gene>
<dbReference type="RefSeq" id="WP_083048302.1">
    <property type="nucleotide sequence ID" value="NZ_MWQY01000003.1"/>
</dbReference>
<evidence type="ECO:0000259" key="6">
    <source>
        <dbReference type="Pfam" id="PF04357"/>
    </source>
</evidence>
<comment type="subcellular location">
    <subcellularLocation>
        <location evidence="1">Membrane</location>
        <topology evidence="1">Single-pass membrane protein</topology>
    </subcellularLocation>
</comment>
<dbReference type="Proteomes" id="UP000192343">
    <property type="component" value="Unassembled WGS sequence"/>
</dbReference>
<dbReference type="GO" id="GO:0005886">
    <property type="term" value="C:plasma membrane"/>
    <property type="evidence" value="ECO:0007669"/>
    <property type="project" value="InterPro"/>
</dbReference>
<feature type="transmembrane region" description="Helical" evidence="5">
    <location>
        <begin position="12"/>
        <end position="30"/>
    </location>
</feature>
<feature type="domain" description="Translocation and assembly module TamB C-terminal" evidence="6">
    <location>
        <begin position="1098"/>
        <end position="1387"/>
    </location>
</feature>
<protein>
    <recommendedName>
        <fullName evidence="6">Translocation and assembly module TamB C-terminal domain-containing protein</fullName>
    </recommendedName>
</protein>
<evidence type="ECO:0000256" key="3">
    <source>
        <dbReference type="ARBA" id="ARBA00022989"/>
    </source>
</evidence>
<dbReference type="EMBL" id="MWQY01000003">
    <property type="protein sequence ID" value="ORC37229.1"/>
    <property type="molecule type" value="Genomic_DNA"/>
</dbReference>
<keyword evidence="2 5" id="KW-0812">Transmembrane</keyword>
<dbReference type="InterPro" id="IPR007452">
    <property type="entry name" value="TamB_C"/>
</dbReference>
<reference evidence="7 8" key="1">
    <citation type="submission" date="2017-03" db="EMBL/GenBank/DDBJ databases">
        <title>Draft Genome sequence of Marispirochaeta sp. strain JC444.</title>
        <authorList>
            <person name="Shivani Y."/>
            <person name="Subhash Y."/>
            <person name="Sasikala C."/>
            <person name="Ramana C."/>
        </authorList>
    </citation>
    <scope>NUCLEOTIDE SEQUENCE [LARGE SCALE GENOMIC DNA]</scope>
    <source>
        <strain evidence="7 8">JC444</strain>
    </source>
</reference>
<evidence type="ECO:0000256" key="1">
    <source>
        <dbReference type="ARBA" id="ARBA00004167"/>
    </source>
</evidence>
<evidence type="ECO:0000256" key="2">
    <source>
        <dbReference type="ARBA" id="ARBA00022692"/>
    </source>
</evidence>
<keyword evidence="3 5" id="KW-1133">Transmembrane helix</keyword>
<accession>A0A1Y1S157</accession>
<keyword evidence="8" id="KW-1185">Reference proteome</keyword>
<dbReference type="GO" id="GO:0009306">
    <property type="term" value="P:protein secretion"/>
    <property type="evidence" value="ECO:0007669"/>
    <property type="project" value="InterPro"/>
</dbReference>
<keyword evidence="4 5" id="KW-0472">Membrane</keyword>
<evidence type="ECO:0000313" key="7">
    <source>
        <dbReference type="EMBL" id="ORC37229.1"/>
    </source>
</evidence>
<dbReference type="STRING" id="1963862.B4O97_03300"/>
<sequence length="1448" mass="163025">MALSRRNIHIIQVLLLLLLIGLTVVILWPFQKALDRSMLEFRHQLIEYLEGRTGRNITYSSISPAVFRHLEIRDLKIFDPGSPDEALLVIRKLRITYNLFDLFSGEPLQAVREIRLENTALGFNLQQDQDLLRLVRDLTTSPTPGPAGELFGEKLNKGLVISGRNLSFSFVDGGRIARIDRLFFDIHREEKRFSFEVRGDAGYSDSRSDTLFSEFQSYLSASGGMDLSGRRGDFSLMMRDIQSSLFDLPRITFFVEYSPSRVQVRKIQDREPFDLELAYEAAGRRLRLSFLGEDFRPSGFFLPRGALTDYRPWFDAVLSGNAEAAFNLDLSDLDYRGDLLFDLSRSELPVLFDGRINFEGNTRRIAMNPLYIESDRGRLTFQGDILMDSLLPSGGLRLRDVILPTGAFLNGDLDFRRSGSTVTAGGGLRVGDVLFPGLSGNIGRNGDDWEYDFLVPVESADTGRGYVSLEGGFYADTGFLQNTGRIQDIPLDASVRLFSGRQTPELLNRQNLRWSSSFFHYQEGDNYAFYLPNALVDHPQDPNRRITFQFSGSNEGFDLNVDSLLYNQYQAKGAVNLQSDPDEGIRFAATATLQDIPYQVRGSYGDGRLVLQGDYIETFLIDLGDTRRFYIKTRDFPIPFTRETSHLDLTSRGYYRDFGYWLVRFENSSLRNFPFTRGDDSLSLSMVADPNRINIYNIEYSDDISAVRGNGYFALDSFIPGDFLSLRGDGWLQLFSRDSEEQYQAVLSLEDGQLESDFSVRNAPLRRFGESPVQGNFSGDVTLTGALEQPDIYARFELEEGELNQDPFNFRTVFTLDSERMDIREFELEYLGMNLQQGRGALRFQEGDVEFRGELRLPFQEDMLRSTVELSMDTAAIPQRLGLDEIIRNPFDGRLSVRDIQLGNDQKEPWEISFGYDGELFAFYGGPGNSVSGTLDKNREFSLALVEPLPLQLRLNGSLEEGNINAELEQITLDVEPLQGGFRFPYFYLNSGTVSGENIKVSGPMNDPDFDGLLFARDISAESPVIPEAVGPFDGQLRLEEKTLSINNLSLPVGTGSVNADLSFAMEHWVPATYDIRIRTGPNRGVHVKTDIGQLKLDGYAIGSFNILGDRSGTELGGRLTLSSAVLTLTNEELPTPPPSSPHTLRTDFTFITGRSVEFLWPSANLPILRSFAKTGQEMTVKYDSGSETLAVLGDVEIQGGIILYFQRNFFITEGAVRFNENEIKFDPLLSARAELREIDEEGKSVQIFLVVDERPFSQFSPRFEATPSKTDAEIAALLGYSIFGGSTGEPITPSDALIQTSDLLIGQLGIVRSFEQSMKEIFNLDLFSIRTQILQNILLDRMVVEEQSTQHGSIPSNQLGRYLDNTTLFLGKYFGDDVFLEAMLQVQSNEQFFSTYSGEDIYSLETEISLEWKTPFFLLDVAVYPDFRDIVSSITTAKVGLSWSLSF</sequence>